<evidence type="ECO:0000313" key="3">
    <source>
        <dbReference type="Proteomes" id="UP000649799"/>
    </source>
</evidence>
<evidence type="ECO:0000313" key="2">
    <source>
        <dbReference type="EMBL" id="NHE55735.1"/>
    </source>
</evidence>
<dbReference type="CDD" id="cd04301">
    <property type="entry name" value="NAT_SF"/>
    <property type="match status" value="1"/>
</dbReference>
<dbReference type="Pfam" id="PF00583">
    <property type="entry name" value="Acetyltransf_1"/>
    <property type="match status" value="1"/>
</dbReference>
<reference evidence="2 3" key="1">
    <citation type="submission" date="2020-03" db="EMBL/GenBank/DDBJ databases">
        <title>Cyclobacterium plantarum sp. nov., a marine bacterium isolated from a coastal-marine wetland.</title>
        <authorList>
            <person name="Sanchez-Porro C."/>
            <person name="Ventosa A."/>
            <person name="Amoozegar M."/>
        </authorList>
    </citation>
    <scope>NUCLEOTIDE SEQUENCE [LARGE SCALE GENOMIC DNA]</scope>
    <source>
        <strain evidence="2 3">GBPx2</strain>
    </source>
</reference>
<protein>
    <submittedName>
        <fullName evidence="2">GNAT family N-acetyltransferase</fullName>
    </submittedName>
</protein>
<keyword evidence="3" id="KW-1185">Reference proteome</keyword>
<dbReference type="InterPro" id="IPR052729">
    <property type="entry name" value="Acyl/Acetyltrans_Enzymes"/>
</dbReference>
<dbReference type="Gene3D" id="3.40.630.30">
    <property type="match status" value="1"/>
</dbReference>
<proteinExistence type="predicted"/>
<dbReference type="InterPro" id="IPR000182">
    <property type="entry name" value="GNAT_dom"/>
</dbReference>
<dbReference type="Gene3D" id="3.40.630.90">
    <property type="match status" value="1"/>
</dbReference>
<dbReference type="InterPro" id="IPR016181">
    <property type="entry name" value="Acyl_CoA_acyltransferase"/>
</dbReference>
<dbReference type="SUPFAM" id="SSF55729">
    <property type="entry name" value="Acyl-CoA N-acyltransferases (Nat)"/>
    <property type="match status" value="1"/>
</dbReference>
<dbReference type="RefSeq" id="WP_166142896.1">
    <property type="nucleotide sequence ID" value="NZ_JAANYN010000001.1"/>
</dbReference>
<name>A0ABX0H2R4_9BACT</name>
<dbReference type="InterPro" id="IPR041496">
    <property type="entry name" value="YitH/HolE_GNAT"/>
</dbReference>
<feature type="domain" description="N-acetyltransferase" evidence="1">
    <location>
        <begin position="5"/>
        <end position="143"/>
    </location>
</feature>
<dbReference type="EMBL" id="JAANYN010000001">
    <property type="protein sequence ID" value="NHE55735.1"/>
    <property type="molecule type" value="Genomic_DNA"/>
</dbReference>
<dbReference type="PROSITE" id="PS51186">
    <property type="entry name" value="GNAT"/>
    <property type="match status" value="1"/>
</dbReference>
<gene>
    <name evidence="2" type="ORF">G9Q97_02785</name>
</gene>
<dbReference type="PANTHER" id="PTHR47237:SF2">
    <property type="entry name" value="BLL4206 PROTEIN"/>
    <property type="match status" value="1"/>
</dbReference>
<sequence>MDSEIFLRTMQQEDLPAVMDLKTAEGWNQTQTDWELFLTHHPDLCLVARLEEKTVGTVSAFAFENKLAWIGMMLVHRQFRRKGISKRLMREVIHKLNFCQTIKLDATPAGQAVYEKLGFKKEYSLFRWIRKTGGALTNSDLSPSVYKLDSSGFNEILPFDAAVFGADREVVLRHIWASFPGGAYLFREQGIVKGFLLSRKGSNYLQLGPLIAENEAVARALLQQAMIQWGGRELVLDMAANRPAMNVWLEQEGFKTQRELIRMYLHTNSSVGMPEKYYLIAGPELG</sequence>
<dbReference type="PANTHER" id="PTHR47237">
    <property type="entry name" value="SLL0310 PROTEIN"/>
    <property type="match status" value="1"/>
</dbReference>
<evidence type="ECO:0000259" key="1">
    <source>
        <dbReference type="PROSITE" id="PS51186"/>
    </source>
</evidence>
<dbReference type="Proteomes" id="UP000649799">
    <property type="component" value="Unassembled WGS sequence"/>
</dbReference>
<comment type="caution">
    <text evidence="2">The sequence shown here is derived from an EMBL/GenBank/DDBJ whole genome shotgun (WGS) entry which is preliminary data.</text>
</comment>
<accession>A0ABX0H2R4</accession>
<organism evidence="2 3">
    <name type="scientific">Cyclobacterium plantarum</name>
    <dbReference type="NCBI Taxonomy" id="2716263"/>
    <lineage>
        <taxon>Bacteria</taxon>
        <taxon>Pseudomonadati</taxon>
        <taxon>Bacteroidota</taxon>
        <taxon>Cytophagia</taxon>
        <taxon>Cytophagales</taxon>
        <taxon>Cyclobacteriaceae</taxon>
        <taxon>Cyclobacterium</taxon>
    </lineage>
</organism>
<dbReference type="Pfam" id="PF18014">
    <property type="entry name" value="Acetyltransf_18"/>
    <property type="match status" value="1"/>
</dbReference>